<gene>
    <name evidence="4" type="ORF">HMPREF3200_00309</name>
</gene>
<dbReference type="NCBIfam" id="TIGR01891">
    <property type="entry name" value="amidohydrolases"/>
    <property type="match status" value="1"/>
</dbReference>
<dbReference type="GO" id="GO:0019877">
    <property type="term" value="P:diaminopimelate biosynthetic process"/>
    <property type="evidence" value="ECO:0007669"/>
    <property type="project" value="UniProtKB-ARBA"/>
</dbReference>
<evidence type="ECO:0000256" key="2">
    <source>
        <dbReference type="PIRSR" id="PIRSR005962-1"/>
    </source>
</evidence>
<evidence type="ECO:0000259" key="3">
    <source>
        <dbReference type="Pfam" id="PF07687"/>
    </source>
</evidence>
<reference evidence="5" key="1">
    <citation type="submission" date="2016-01" db="EMBL/GenBank/DDBJ databases">
        <authorList>
            <person name="Mitreva M."/>
            <person name="Pepin K.H."/>
            <person name="Mihindukulasuriya K.A."/>
            <person name="Fulton R."/>
            <person name="Fronick C."/>
            <person name="O'Laughlin M."/>
            <person name="Miner T."/>
            <person name="Herter B."/>
            <person name="Rosa B.A."/>
            <person name="Cordes M."/>
            <person name="Tomlinson C."/>
            <person name="Wollam A."/>
            <person name="Palsikar V.B."/>
            <person name="Mardis E.R."/>
            <person name="Wilson R.K."/>
        </authorList>
    </citation>
    <scope>NUCLEOTIDE SEQUENCE [LARGE SCALE GENOMIC DNA]</scope>
    <source>
        <strain evidence="5">MJR8151</strain>
    </source>
</reference>
<dbReference type="PANTHER" id="PTHR11014:SF63">
    <property type="entry name" value="METALLOPEPTIDASE, PUTATIVE (AFU_ORTHOLOGUE AFUA_6G09600)-RELATED"/>
    <property type="match status" value="1"/>
</dbReference>
<feature type="binding site" evidence="2">
    <location>
        <position position="163"/>
    </location>
    <ligand>
        <name>Mn(2+)</name>
        <dbReference type="ChEBI" id="CHEBI:29035"/>
        <label>2</label>
    </ligand>
</feature>
<dbReference type="Gene3D" id="3.40.630.10">
    <property type="entry name" value="Zn peptidases"/>
    <property type="match status" value="1"/>
</dbReference>
<evidence type="ECO:0000313" key="4">
    <source>
        <dbReference type="EMBL" id="KWZ79062.1"/>
    </source>
</evidence>
<organism evidence="4 5">
    <name type="scientific">Anaerococcus tetradius</name>
    <dbReference type="NCBI Taxonomy" id="33036"/>
    <lineage>
        <taxon>Bacteria</taxon>
        <taxon>Bacillati</taxon>
        <taxon>Bacillota</taxon>
        <taxon>Tissierellia</taxon>
        <taxon>Tissierellales</taxon>
        <taxon>Peptoniphilaceae</taxon>
        <taxon>Anaerococcus</taxon>
    </lineage>
</organism>
<dbReference type="FunFam" id="3.30.70.360:FF:000001">
    <property type="entry name" value="N-acetyldiaminopimelate deacetylase"/>
    <property type="match status" value="1"/>
</dbReference>
<keyword evidence="1 4" id="KW-0378">Hydrolase</keyword>
<dbReference type="PANTHER" id="PTHR11014">
    <property type="entry name" value="PEPTIDASE M20 FAMILY MEMBER"/>
    <property type="match status" value="1"/>
</dbReference>
<dbReference type="PIRSF" id="PIRSF005962">
    <property type="entry name" value="Pept_M20D_amidohydro"/>
    <property type="match status" value="1"/>
</dbReference>
<dbReference type="SUPFAM" id="SSF55031">
    <property type="entry name" value="Bacterial exopeptidase dimerisation domain"/>
    <property type="match status" value="1"/>
</dbReference>
<dbReference type="OrthoDB" id="9776731at2"/>
<dbReference type="EMBL" id="LRPM01000006">
    <property type="protein sequence ID" value="KWZ79062.1"/>
    <property type="molecule type" value="Genomic_DNA"/>
</dbReference>
<dbReference type="GO" id="GO:0050118">
    <property type="term" value="F:N-acetyldiaminopimelate deacetylase activity"/>
    <property type="evidence" value="ECO:0007669"/>
    <property type="project" value="UniProtKB-ARBA"/>
</dbReference>
<dbReference type="GO" id="GO:0046872">
    <property type="term" value="F:metal ion binding"/>
    <property type="evidence" value="ECO:0007669"/>
    <property type="project" value="UniProtKB-KW"/>
</dbReference>
<feature type="binding site" evidence="2">
    <location>
        <position position="137"/>
    </location>
    <ligand>
        <name>Mn(2+)</name>
        <dbReference type="ChEBI" id="CHEBI:29035"/>
        <label>2</label>
    </ligand>
</feature>
<dbReference type="STRING" id="33036.HMPREF3200_00309"/>
<dbReference type="CDD" id="cd03886">
    <property type="entry name" value="M20_Acy1"/>
    <property type="match status" value="1"/>
</dbReference>
<evidence type="ECO:0000256" key="1">
    <source>
        <dbReference type="ARBA" id="ARBA00022801"/>
    </source>
</evidence>
<dbReference type="InterPro" id="IPR036264">
    <property type="entry name" value="Bact_exopeptidase_dim_dom"/>
</dbReference>
<keyword evidence="2" id="KW-0479">Metal-binding</keyword>
<dbReference type="InterPro" id="IPR002933">
    <property type="entry name" value="Peptidase_M20"/>
</dbReference>
<dbReference type="Pfam" id="PF01546">
    <property type="entry name" value="Peptidase_M20"/>
    <property type="match status" value="1"/>
</dbReference>
<name>A0A133KHK9_9FIRM</name>
<sequence length="392" mass="43934">MSFSLSDDILEKIIEIRHDIHMNPEVSGKEVRTTGIIRKYLEKLDNIEIIDFPIETGLIARLNTGKKGAVVGIRADIDALPQKEETDVSYKSKIENVMHACGHDYHTSVLLAIATVLSQHRDELYGDVVFIFQRSEEITRGAKEYIDKGLFKKVKIDRVIGLHNWPEVDFGKAIIKKGSLMSSKVNFKIDIFGKGQHGSMPHLNIDPIVCASNIVMALQTIISRNTNPFDNAVLSVNSISGGSEDNLVVDKTHLSATIRSLSESNLEKSIKRMEAIVENIATAYECKYKITYTEKIPSVYNGEEMYEKVLKSAEKILGKENIITEGHTMASEDFAFYMKEVPGFFYWFGSGEEGHAKEALHSKNFYCSDKAIRTAVEVMATCVLDLQKDDAI</sequence>
<feature type="binding site" evidence="2">
    <location>
        <position position="361"/>
    </location>
    <ligand>
        <name>Mn(2+)</name>
        <dbReference type="ChEBI" id="CHEBI:29035"/>
        <label>2</label>
    </ligand>
</feature>
<dbReference type="Gene3D" id="3.30.70.360">
    <property type="match status" value="1"/>
</dbReference>
<dbReference type="AlphaFoldDB" id="A0A133KHK9"/>
<dbReference type="Pfam" id="PF07687">
    <property type="entry name" value="M20_dimer"/>
    <property type="match status" value="1"/>
</dbReference>
<feature type="binding site" evidence="2">
    <location>
        <position position="103"/>
    </location>
    <ligand>
        <name>Mn(2+)</name>
        <dbReference type="ChEBI" id="CHEBI:29035"/>
        <label>2</label>
    </ligand>
</feature>
<feature type="binding site" evidence="2">
    <location>
        <position position="101"/>
    </location>
    <ligand>
        <name>Mn(2+)</name>
        <dbReference type="ChEBI" id="CHEBI:29035"/>
        <label>2</label>
    </ligand>
</feature>
<comment type="caution">
    <text evidence="4">The sequence shown here is derived from an EMBL/GenBank/DDBJ whole genome shotgun (WGS) entry which is preliminary data.</text>
</comment>
<dbReference type="InterPro" id="IPR017439">
    <property type="entry name" value="Amidohydrolase"/>
</dbReference>
<dbReference type="SUPFAM" id="SSF53187">
    <property type="entry name" value="Zn-dependent exopeptidases"/>
    <property type="match status" value="1"/>
</dbReference>
<feature type="domain" description="Peptidase M20 dimerisation" evidence="3">
    <location>
        <begin position="185"/>
        <end position="283"/>
    </location>
</feature>
<proteinExistence type="predicted"/>
<dbReference type="InterPro" id="IPR011650">
    <property type="entry name" value="Peptidase_M20_dimer"/>
</dbReference>
<dbReference type="PATRIC" id="fig|33036.3.peg.311"/>
<keyword evidence="2" id="KW-0464">Manganese</keyword>
<keyword evidence="5" id="KW-1185">Reference proteome</keyword>
<dbReference type="Proteomes" id="UP000070383">
    <property type="component" value="Unassembled WGS sequence"/>
</dbReference>
<comment type="cofactor">
    <cofactor evidence="2">
        <name>Mn(2+)</name>
        <dbReference type="ChEBI" id="CHEBI:29035"/>
    </cofactor>
    <text evidence="2">The Mn(2+) ion enhances activity.</text>
</comment>
<protein>
    <submittedName>
        <fullName evidence="4">Amidohydrolase</fullName>
    </submittedName>
</protein>
<accession>A0A133KHK9</accession>
<evidence type="ECO:0000313" key="5">
    <source>
        <dbReference type="Proteomes" id="UP000070383"/>
    </source>
</evidence>
<dbReference type="RefSeq" id="WP_060928960.1">
    <property type="nucleotide sequence ID" value="NZ_KQ955249.1"/>
</dbReference>